<gene>
    <name evidence="14" type="ORF">D915_005776</name>
</gene>
<evidence type="ECO:0000256" key="12">
    <source>
        <dbReference type="ARBA" id="ARBA00048108"/>
    </source>
</evidence>
<evidence type="ECO:0000259" key="13">
    <source>
        <dbReference type="Pfam" id="PF01902"/>
    </source>
</evidence>
<feature type="domain" description="Diphthamide synthase" evidence="13">
    <location>
        <begin position="1"/>
        <end position="225"/>
    </location>
</feature>
<dbReference type="PANTHER" id="PTHR12196">
    <property type="entry name" value="DOMAIN OF UNKNOWN FUNCTION 71 DUF71 -CONTAINING PROTEIN"/>
    <property type="match status" value="1"/>
</dbReference>
<comment type="similarity">
    <text evidence="2">Belongs to the Diphthine--ammonia ligase family.</text>
</comment>
<dbReference type="CDD" id="cd06156">
    <property type="entry name" value="eu_AANH_C_2"/>
    <property type="match status" value="1"/>
</dbReference>
<dbReference type="Proteomes" id="UP000230066">
    <property type="component" value="Unassembled WGS sequence"/>
</dbReference>
<dbReference type="InterPro" id="IPR035959">
    <property type="entry name" value="RutC-like_sf"/>
</dbReference>
<evidence type="ECO:0000313" key="15">
    <source>
        <dbReference type="Proteomes" id="UP000230066"/>
    </source>
</evidence>
<evidence type="ECO:0000256" key="10">
    <source>
        <dbReference type="ARBA" id="ARBA00031552"/>
    </source>
</evidence>
<evidence type="ECO:0000256" key="7">
    <source>
        <dbReference type="ARBA" id="ARBA00022840"/>
    </source>
</evidence>
<keyword evidence="7" id="KW-0067">ATP-binding</keyword>
<dbReference type="FunFam" id="3.40.50.620:FF:000145">
    <property type="entry name" value="ATP-binding domain containing protein"/>
    <property type="match status" value="1"/>
</dbReference>
<name>A0A4E0RQP7_FASHE</name>
<dbReference type="Gene3D" id="3.30.1330.40">
    <property type="entry name" value="RutC-like"/>
    <property type="match status" value="1"/>
</dbReference>
<evidence type="ECO:0000256" key="8">
    <source>
        <dbReference type="ARBA" id="ARBA00029814"/>
    </source>
</evidence>
<evidence type="ECO:0000256" key="9">
    <source>
        <dbReference type="ARBA" id="ARBA00031202"/>
    </source>
</evidence>
<dbReference type="InterPro" id="IPR014729">
    <property type="entry name" value="Rossmann-like_a/b/a_fold"/>
</dbReference>
<evidence type="ECO:0000256" key="1">
    <source>
        <dbReference type="ARBA" id="ARBA00005156"/>
    </source>
</evidence>
<dbReference type="CDD" id="cd01994">
    <property type="entry name" value="AANH_PF0828-like"/>
    <property type="match status" value="1"/>
</dbReference>
<accession>A0A4E0RQP7</accession>
<keyword evidence="6" id="KW-0547">Nucleotide-binding</keyword>
<dbReference type="Gene3D" id="3.90.1490.10">
    <property type="entry name" value="putative n-type atp pyrophosphatase, domain 2"/>
    <property type="match status" value="1"/>
</dbReference>
<evidence type="ECO:0000256" key="4">
    <source>
        <dbReference type="ARBA" id="ARBA00018426"/>
    </source>
</evidence>
<dbReference type="InterPro" id="IPR030662">
    <property type="entry name" value="DPH6/MJ0570"/>
</dbReference>
<dbReference type="EC" id="6.3.1.14" evidence="3"/>
<organism evidence="14 15">
    <name type="scientific">Fasciola hepatica</name>
    <name type="common">Liver fluke</name>
    <dbReference type="NCBI Taxonomy" id="6192"/>
    <lineage>
        <taxon>Eukaryota</taxon>
        <taxon>Metazoa</taxon>
        <taxon>Spiralia</taxon>
        <taxon>Lophotrochozoa</taxon>
        <taxon>Platyhelminthes</taxon>
        <taxon>Trematoda</taxon>
        <taxon>Digenea</taxon>
        <taxon>Plagiorchiida</taxon>
        <taxon>Echinostomata</taxon>
        <taxon>Echinostomatoidea</taxon>
        <taxon>Fasciolidae</taxon>
        <taxon>Fasciola</taxon>
    </lineage>
</organism>
<dbReference type="GO" id="GO:0017178">
    <property type="term" value="F:diphthine-ammonia ligase activity"/>
    <property type="evidence" value="ECO:0007669"/>
    <property type="project" value="UniProtKB-EC"/>
</dbReference>
<dbReference type="NCBIfam" id="TIGR00290">
    <property type="entry name" value="MJ0570_dom"/>
    <property type="match status" value="1"/>
</dbReference>
<dbReference type="GO" id="GO:0005524">
    <property type="term" value="F:ATP binding"/>
    <property type="evidence" value="ECO:0007669"/>
    <property type="project" value="UniProtKB-KW"/>
</dbReference>
<evidence type="ECO:0000256" key="11">
    <source>
        <dbReference type="ARBA" id="ARBA00032849"/>
    </source>
</evidence>
<dbReference type="InterPro" id="IPR002761">
    <property type="entry name" value="Diphthami_syn_dom"/>
</dbReference>
<sequence length="725" mass="80793">MDFAALVSGGKDSIFAIMDAIAHGYQLRVIIHLAPKKSETGTVEQDSYMYQSAASEGIELISCALNVPLIRRTITGRSACTAANYITQPDDEVEDLFIALSNAVRRFPTLRSVCSGAIMSEYQRTRVEQVASRLGLRSLAFLWRRCQGSLLSDMVCSGLEAIIVKVASFGLESKLHLGRSIRDLQSELIRLTGPPYHLNACGEGGEYETFTLDCPVFEKRIVLKSPPQMVVHSDDECYPVAYLRLTNLNLESKPLQSICRTASDLLKMKWIHKNETETDVSSRPFITPQQRLLDLETSVQREMLEDFENYVKNLAGKMDGTAAIRSRYFCQTRAPSLNSLRPVCYGNLWVTPMFVGTCDPANGLEEAVIEATQCAITNLRTFLGTIGYSMDQAVHCWAVLNQPLESVIFDAFNRVYTSDAFGMPWELNPSLAAVHSERVFPPTRACFTVDPLLDPSVGTSFHSKAVAAVGLILVLCPLAVSAGRGALTGGPSVDEMHVRSLSHWAPANIGPYSQALSVRFRDVRDTDEEEQGDVEDWPSAVVTFYSGQIGLVPETMTLVDRDSTGHDINGQCWLTLRHCHRVTKIKCPSFWHGLFTAFCLGTSMNALKQARESFHRAVCSVWFRSDLEKCSHIKHDTCLCTHSVIWAHVTDLPKQACIEWQWITVSEPIARVRIQYTDCLTRLDPLATLIFCNSSRLQQCKFDRGILVPCIGFLDRTEQFAVLCL</sequence>
<dbReference type="Gene3D" id="3.40.50.620">
    <property type="entry name" value="HUPs"/>
    <property type="match status" value="1"/>
</dbReference>
<comment type="pathway">
    <text evidence="1">Protein modification; peptidyl-diphthamide biosynthesis.</text>
</comment>
<evidence type="ECO:0000256" key="5">
    <source>
        <dbReference type="ARBA" id="ARBA00022598"/>
    </source>
</evidence>
<dbReference type="AlphaFoldDB" id="A0A4E0RQP7"/>
<keyword evidence="5 14" id="KW-0436">Ligase</keyword>
<dbReference type="FunFam" id="3.90.1490.10:FF:000001">
    <property type="entry name" value="Diphthine--ammonia ligase"/>
    <property type="match status" value="1"/>
</dbReference>
<comment type="catalytic activity">
    <reaction evidence="12">
        <text>diphthine-[translation elongation factor 2] + NH4(+) + ATP = diphthamide-[translation elongation factor 2] + AMP + diphosphate + H(+)</text>
        <dbReference type="Rhea" id="RHEA:19753"/>
        <dbReference type="Rhea" id="RHEA-COMP:10172"/>
        <dbReference type="Rhea" id="RHEA-COMP:10174"/>
        <dbReference type="ChEBI" id="CHEBI:15378"/>
        <dbReference type="ChEBI" id="CHEBI:16692"/>
        <dbReference type="ChEBI" id="CHEBI:28938"/>
        <dbReference type="ChEBI" id="CHEBI:30616"/>
        <dbReference type="ChEBI" id="CHEBI:33019"/>
        <dbReference type="ChEBI" id="CHEBI:82696"/>
        <dbReference type="ChEBI" id="CHEBI:456215"/>
        <dbReference type="EC" id="6.3.1.14"/>
    </reaction>
</comment>
<comment type="caution">
    <text evidence="14">The sequence shown here is derived from an EMBL/GenBank/DDBJ whole genome shotgun (WGS) entry which is preliminary data.</text>
</comment>
<protein>
    <recommendedName>
        <fullName evidence="4">Diphthine--ammonia ligase</fullName>
        <ecNumber evidence="3">6.3.1.14</ecNumber>
    </recommendedName>
    <alternativeName>
        <fullName evidence="9">ATP-binding domain-containing protein 4</fullName>
    </alternativeName>
    <alternativeName>
        <fullName evidence="8">Diphthamide synthase</fullName>
    </alternativeName>
    <alternativeName>
        <fullName evidence="10">Diphthamide synthetase</fullName>
    </alternativeName>
    <alternativeName>
        <fullName evidence="11">Protein DPH6 homolog</fullName>
    </alternativeName>
</protein>
<dbReference type="Pfam" id="PF01902">
    <property type="entry name" value="Diphthami_syn_2"/>
    <property type="match status" value="1"/>
</dbReference>
<dbReference type="EMBL" id="JXXN02002195">
    <property type="protein sequence ID" value="THD23348.1"/>
    <property type="molecule type" value="Genomic_DNA"/>
</dbReference>
<proteinExistence type="inferred from homology"/>
<dbReference type="PANTHER" id="PTHR12196:SF2">
    <property type="entry name" value="DIPHTHINE--AMMONIA LIGASE"/>
    <property type="match status" value="1"/>
</dbReference>
<dbReference type="GO" id="GO:0017183">
    <property type="term" value="P:protein histidyl modification to diphthamide"/>
    <property type="evidence" value="ECO:0007669"/>
    <property type="project" value="UniProtKB-UniPathway"/>
</dbReference>
<reference evidence="14" key="1">
    <citation type="submission" date="2019-03" db="EMBL/GenBank/DDBJ databases">
        <title>Improved annotation for the trematode Fasciola hepatica.</title>
        <authorList>
            <person name="Choi Y.-J."/>
            <person name="Martin J."/>
            <person name="Mitreva M."/>
        </authorList>
    </citation>
    <scope>NUCLEOTIDE SEQUENCE [LARGE SCALE GENOMIC DNA]</scope>
</reference>
<dbReference type="SUPFAM" id="SSF55298">
    <property type="entry name" value="YjgF-like"/>
    <property type="match status" value="1"/>
</dbReference>
<keyword evidence="15" id="KW-1185">Reference proteome</keyword>
<dbReference type="SUPFAM" id="SSF52402">
    <property type="entry name" value="Adenine nucleotide alpha hydrolases-like"/>
    <property type="match status" value="1"/>
</dbReference>
<evidence type="ECO:0000256" key="6">
    <source>
        <dbReference type="ARBA" id="ARBA00022741"/>
    </source>
</evidence>
<dbReference type="UniPathway" id="UPA00559"/>
<evidence type="ECO:0000256" key="2">
    <source>
        <dbReference type="ARBA" id="ARBA00008496"/>
    </source>
</evidence>
<evidence type="ECO:0000313" key="14">
    <source>
        <dbReference type="EMBL" id="THD23348.1"/>
    </source>
</evidence>
<evidence type="ECO:0000256" key="3">
    <source>
        <dbReference type="ARBA" id="ARBA00012089"/>
    </source>
</evidence>